<dbReference type="AlphaFoldDB" id="A0A096AG85"/>
<evidence type="ECO:0000313" key="2">
    <source>
        <dbReference type="EMBL" id="KGF46153.1"/>
    </source>
</evidence>
<feature type="domain" description="HTH-like" evidence="1">
    <location>
        <begin position="20"/>
        <end position="84"/>
    </location>
</feature>
<evidence type="ECO:0000313" key="3">
    <source>
        <dbReference type="Proteomes" id="UP000029538"/>
    </source>
</evidence>
<protein>
    <recommendedName>
        <fullName evidence="1">HTH-like domain-containing protein</fullName>
    </recommendedName>
</protein>
<gene>
    <name evidence="2" type="ORF">HMPREF0654_11820</name>
</gene>
<comment type="caution">
    <text evidence="2">The sequence shown here is derived from an EMBL/GenBank/DDBJ whole genome shotgun (WGS) entry which is preliminary data.</text>
</comment>
<dbReference type="SUPFAM" id="SSF52540">
    <property type="entry name" value="P-loop containing nucleoside triphosphate hydrolases"/>
    <property type="match status" value="1"/>
</dbReference>
<accession>A0A096AG85</accession>
<dbReference type="Proteomes" id="UP000029538">
    <property type="component" value="Unassembled WGS sequence"/>
</dbReference>
<proteinExistence type="predicted"/>
<sequence>MRRKEIIRQRYSKMEQNFSFNELVSYLKDMNKEYGSLSYYLFAIKYGESLKDKNLTKIVRSAGLTESMSKELSKGMRLYKVLKSDKLGLLSKGKSDIQNPNTQINYFLTDLAINNSILYLTALRTKPFMLLAGISGTGKSRIVRKLAQGTVTEELQRANGYTGEDFANDRWTLHSPANFELIQVKPNWHNSMDVIGYLSNIPSPHYVFTPFIEFIVKAWQHPEVPFFLCLDEMNLAPVEEYFAEFLSAIESRSFEGEEYLTDPIIKPFNSFGEEVAKKMVNTLFPNFTAADKNSFLGKVVDHLETKGLTLPKNLIVIGTVNMDETTFSFSRKVLDRAMSVEMNEVNYDSFLTDTTDDDLKAIVQAFEENGDADLNALLVDRHIEAREIIDELGDDAKFAIDYLKHINALLEGTPFKLGYRAANEALIYLQASYEFGQTDRIAALDNFTLMKILSRIEGDETKLKITDSEADKERIAKAEVNVDEAKQYGDMNILTALRHIITNQLGEQDKLHSVKKIDSMLSQLKRDHFVSFWN</sequence>
<dbReference type="InterPro" id="IPR056975">
    <property type="entry name" value="HTH_73"/>
</dbReference>
<dbReference type="InterPro" id="IPR027417">
    <property type="entry name" value="P-loop_NTPase"/>
</dbReference>
<dbReference type="Gene3D" id="3.40.50.300">
    <property type="entry name" value="P-loop containing nucleotide triphosphate hydrolases"/>
    <property type="match status" value="1"/>
</dbReference>
<organism evidence="2 3">
    <name type="scientific">Prevotella disiens DNF00882</name>
    <dbReference type="NCBI Taxonomy" id="1401075"/>
    <lineage>
        <taxon>Bacteria</taxon>
        <taxon>Pseudomonadati</taxon>
        <taxon>Bacteroidota</taxon>
        <taxon>Bacteroidia</taxon>
        <taxon>Bacteroidales</taxon>
        <taxon>Prevotellaceae</taxon>
        <taxon>Prevotella</taxon>
    </lineage>
</organism>
<name>A0A096AG85_9BACT</name>
<reference evidence="2 3" key="1">
    <citation type="submission" date="2014-07" db="EMBL/GenBank/DDBJ databases">
        <authorList>
            <person name="McCorrison J."/>
            <person name="Sanka R."/>
            <person name="Torralba M."/>
            <person name="Gillis M."/>
            <person name="Haft D.H."/>
            <person name="Methe B."/>
            <person name="Sutton G."/>
            <person name="Nelson K.E."/>
        </authorList>
    </citation>
    <scope>NUCLEOTIDE SEQUENCE [LARGE SCALE GENOMIC DNA]</scope>
    <source>
        <strain evidence="2 3">DNF00882</strain>
    </source>
</reference>
<evidence type="ECO:0000259" key="1">
    <source>
        <dbReference type="Pfam" id="PF24718"/>
    </source>
</evidence>
<dbReference type="Pfam" id="PF24718">
    <property type="entry name" value="HTH_73"/>
    <property type="match status" value="1"/>
</dbReference>
<dbReference type="EMBL" id="JRNR01000164">
    <property type="protein sequence ID" value="KGF46153.1"/>
    <property type="molecule type" value="Genomic_DNA"/>
</dbReference>